<dbReference type="PANTHER" id="PTHR43364:SF4">
    <property type="entry name" value="NAD(P)-LINKED OXIDOREDUCTASE SUPERFAMILY PROTEIN"/>
    <property type="match status" value="1"/>
</dbReference>
<comment type="similarity">
    <text evidence="3">Belongs to the aldo/keto reductase family. Aldo/keto reductase 2 subfamily.</text>
</comment>
<evidence type="ECO:0000256" key="3">
    <source>
        <dbReference type="ARBA" id="ARBA00038157"/>
    </source>
</evidence>
<evidence type="ECO:0000256" key="4">
    <source>
        <dbReference type="ARBA" id="ARBA00070119"/>
    </source>
</evidence>
<feature type="domain" description="NADP-dependent oxidoreductase" evidence="5">
    <location>
        <begin position="16"/>
        <end position="337"/>
    </location>
</feature>
<dbReference type="Proteomes" id="UP000231632">
    <property type="component" value="Unassembled WGS sequence"/>
</dbReference>
<dbReference type="STRING" id="1921010.MMIC_P1860"/>
<organism evidence="6 7">
    <name type="scientific">Mariprofundus micogutta</name>
    <dbReference type="NCBI Taxonomy" id="1921010"/>
    <lineage>
        <taxon>Bacteria</taxon>
        <taxon>Pseudomonadati</taxon>
        <taxon>Pseudomonadota</taxon>
        <taxon>Candidatius Mariprofundia</taxon>
        <taxon>Mariprofundales</taxon>
        <taxon>Mariprofundaceae</taxon>
        <taxon>Mariprofundus</taxon>
    </lineage>
</organism>
<reference evidence="6 7" key="1">
    <citation type="journal article" date="2017" name="Arch. Microbiol.">
        <title>Mariprofundus micogutta sp. nov., a novel iron-oxidizing zetaproteobacterium isolated from a deep-sea hydrothermal field at the Bayonnaise knoll of the Izu-Ogasawara arc, and a description of Mariprofundales ord. nov. and Zetaproteobacteria classis nov.</title>
        <authorList>
            <person name="Makita H."/>
            <person name="Tanaka E."/>
            <person name="Mitsunobu S."/>
            <person name="Miyazaki M."/>
            <person name="Nunoura T."/>
            <person name="Uematsu K."/>
            <person name="Takaki Y."/>
            <person name="Nishi S."/>
            <person name="Shimamura S."/>
            <person name="Takai K."/>
        </authorList>
    </citation>
    <scope>NUCLEOTIDE SEQUENCE [LARGE SCALE GENOMIC DNA]</scope>
    <source>
        <strain evidence="6 7">ET2</strain>
    </source>
</reference>
<dbReference type="InterPro" id="IPR050523">
    <property type="entry name" value="AKR_Detox_Biosynth"/>
</dbReference>
<dbReference type="EMBL" id="BDFD01000016">
    <property type="protein sequence ID" value="GAV20885.1"/>
    <property type="molecule type" value="Genomic_DNA"/>
</dbReference>
<evidence type="ECO:0000313" key="6">
    <source>
        <dbReference type="EMBL" id="GAV20885.1"/>
    </source>
</evidence>
<evidence type="ECO:0000259" key="5">
    <source>
        <dbReference type="Pfam" id="PF00248"/>
    </source>
</evidence>
<dbReference type="OrthoDB" id="5288808at2"/>
<dbReference type="RefSeq" id="WP_072660192.1">
    <property type="nucleotide sequence ID" value="NZ_BDFD01000016.1"/>
</dbReference>
<evidence type="ECO:0000313" key="7">
    <source>
        <dbReference type="Proteomes" id="UP000231632"/>
    </source>
</evidence>
<keyword evidence="2" id="KW-0560">Oxidoreductase</keyword>
<evidence type="ECO:0000256" key="1">
    <source>
        <dbReference type="ARBA" id="ARBA00022857"/>
    </source>
</evidence>
<keyword evidence="1" id="KW-0521">NADP</keyword>
<dbReference type="PANTHER" id="PTHR43364">
    <property type="entry name" value="NADH-SPECIFIC METHYLGLYOXAL REDUCTASE-RELATED"/>
    <property type="match status" value="1"/>
</dbReference>
<dbReference type="InterPro" id="IPR023210">
    <property type="entry name" value="NADP_OxRdtase_dom"/>
</dbReference>
<dbReference type="AlphaFoldDB" id="A0A1L8CPM7"/>
<dbReference type="SUPFAM" id="SSF51430">
    <property type="entry name" value="NAD(P)-linked oxidoreductase"/>
    <property type="match status" value="1"/>
</dbReference>
<dbReference type="InterPro" id="IPR036812">
    <property type="entry name" value="NAD(P)_OxRdtase_dom_sf"/>
</dbReference>
<accession>A0A1L8CPM7</accession>
<name>A0A1L8CPM7_9PROT</name>
<dbReference type="Gene3D" id="3.20.20.100">
    <property type="entry name" value="NADP-dependent oxidoreductase domain"/>
    <property type="match status" value="1"/>
</dbReference>
<dbReference type="NCBIfam" id="NF007912">
    <property type="entry name" value="PRK10625.1"/>
    <property type="match status" value="1"/>
</dbReference>
<dbReference type="GO" id="GO:0016491">
    <property type="term" value="F:oxidoreductase activity"/>
    <property type="evidence" value="ECO:0007669"/>
    <property type="project" value="UniProtKB-KW"/>
</dbReference>
<proteinExistence type="inferred from homology"/>
<dbReference type="FunFam" id="3.20.20.100:FF:000005">
    <property type="entry name" value="NADP(H)-dependent aldo-keto reductase"/>
    <property type="match status" value="1"/>
</dbReference>
<sequence length="346" mass="38627">MKFNRLGKTELQVSQICLGTMTWGEQNTDKQAFAQMDYALEKGVNFFDTAELYAIPPKAETYGATESIIGEWFKQTGNRDKVVLASKVCGPTEWCPHIRAGKAHLDRKNIISACEASLRRLQTDHIDLYQTHWPDRSTNYFGKLGYQHRRETSATSIDETLEALYELVQSGKVRHVGISNETPWGAMQYLNLAQSSDLPRIASIQNPYNLLNRSYEIGLAEVSCREQVGLLAYSPLAFGTLSGKYLNGEKPENGRLTLFEQYSRYSGERGVAATAAYIDIARKYGINPAQMALAFIRQQPFVTATIIGATNMQQLAENITSLEVELSHDCISDIENVHSGNPNPCP</sequence>
<protein>
    <recommendedName>
        <fullName evidence="4">Protein tas</fullName>
    </recommendedName>
</protein>
<dbReference type="CDD" id="cd19094">
    <property type="entry name" value="AKR_Tas-like"/>
    <property type="match status" value="1"/>
</dbReference>
<keyword evidence="7" id="KW-1185">Reference proteome</keyword>
<dbReference type="Pfam" id="PF00248">
    <property type="entry name" value="Aldo_ket_red"/>
    <property type="match status" value="1"/>
</dbReference>
<evidence type="ECO:0000256" key="2">
    <source>
        <dbReference type="ARBA" id="ARBA00023002"/>
    </source>
</evidence>
<comment type="caution">
    <text evidence="6">The sequence shown here is derived from an EMBL/GenBank/DDBJ whole genome shotgun (WGS) entry which is preliminary data.</text>
</comment>
<gene>
    <name evidence="6" type="ORF">MMIC_P1860</name>
</gene>